<evidence type="ECO:0000313" key="8">
    <source>
        <dbReference type="EMBL" id="NKG21026.1"/>
    </source>
</evidence>
<dbReference type="SUPFAM" id="SSF51735">
    <property type="entry name" value="NAD(P)-binding Rossmann-fold domains"/>
    <property type="match status" value="1"/>
</dbReference>
<accession>A0ABX1G637</accession>
<evidence type="ECO:0000256" key="6">
    <source>
        <dbReference type="RuleBase" id="RU361277"/>
    </source>
</evidence>
<dbReference type="Pfam" id="PF08240">
    <property type="entry name" value="ADH_N"/>
    <property type="match status" value="1"/>
</dbReference>
<evidence type="ECO:0000256" key="3">
    <source>
        <dbReference type="ARBA" id="ARBA00022723"/>
    </source>
</evidence>
<dbReference type="InterPro" id="IPR013149">
    <property type="entry name" value="ADH-like_C"/>
</dbReference>
<dbReference type="EMBL" id="JAAWVT010000004">
    <property type="protein sequence ID" value="NKG21026.1"/>
    <property type="molecule type" value="Genomic_DNA"/>
</dbReference>
<feature type="domain" description="Enoyl reductase (ER)" evidence="7">
    <location>
        <begin position="10"/>
        <end position="364"/>
    </location>
</feature>
<dbReference type="RefSeq" id="WP_168151857.1">
    <property type="nucleotide sequence ID" value="NZ_JAAWVT010000004.1"/>
</dbReference>
<protein>
    <submittedName>
        <fullName evidence="8">NAD(P)-dependent alcohol dehydrogenase</fullName>
    </submittedName>
</protein>
<organism evidence="8 9">
    <name type="scientific">Paeniglutamicibacter terrestris</name>
    <dbReference type="NCBI Taxonomy" id="2723403"/>
    <lineage>
        <taxon>Bacteria</taxon>
        <taxon>Bacillati</taxon>
        <taxon>Actinomycetota</taxon>
        <taxon>Actinomycetes</taxon>
        <taxon>Micrococcales</taxon>
        <taxon>Micrococcaceae</taxon>
        <taxon>Paeniglutamicibacter</taxon>
    </lineage>
</organism>
<evidence type="ECO:0000256" key="4">
    <source>
        <dbReference type="ARBA" id="ARBA00022833"/>
    </source>
</evidence>
<dbReference type="CDD" id="cd08278">
    <property type="entry name" value="benzyl_alcohol_DH"/>
    <property type="match status" value="1"/>
</dbReference>
<evidence type="ECO:0000256" key="1">
    <source>
        <dbReference type="ARBA" id="ARBA00001947"/>
    </source>
</evidence>
<reference evidence="8 9" key="1">
    <citation type="submission" date="2020-04" db="EMBL/GenBank/DDBJ databases">
        <title>Paeniglutamicibacter sp. ANT13_2, a novel actinomycete isolated from sediment in Antarctica.</title>
        <authorList>
            <person name="Sakdapetsiri C."/>
            <person name="Pinyakong O."/>
        </authorList>
    </citation>
    <scope>NUCLEOTIDE SEQUENCE [LARGE SCALE GENOMIC DNA]</scope>
    <source>
        <strain evidence="8 9">ANT13_2</strain>
    </source>
</reference>
<dbReference type="SMART" id="SM00829">
    <property type="entry name" value="PKS_ER"/>
    <property type="match status" value="1"/>
</dbReference>
<dbReference type="PANTHER" id="PTHR43350">
    <property type="entry name" value="NAD-DEPENDENT ALCOHOL DEHYDROGENASE"/>
    <property type="match status" value="1"/>
</dbReference>
<sequence length="366" mass="37799">MKITAAVATAPSAPFELRELELDDLRPDEVRVKLVATGVCHTDAIVRDQVYPTPLPAVLGHEGSGVVEAVGSMVTSVRPGDSVVLSASSCAICEQCLTGRPAYCIDFFGRNFAGTRTDGSTALSDHGTAVSSHFFGQSSFATHVNVAVRSVVKVENDLPLELLGPLGCGLQTGAGAVINSLEVRAGSSIAVFGTGAVGSAALMAAAAVGATTIVAVDIIDARLATAKELGATHTINSRTTDVAAEIARITGERGMDYTLDTTGIPAVLRQAADILGIGGTVALVGAPAPGTEVSFEVGGSLLKGWHFRTIIEGDSVPQVFIPQLIALWKLGKFPLEKLTKTFPFSQINDAFDASASGDVIKPILVF</sequence>
<dbReference type="Gene3D" id="3.40.50.720">
    <property type="entry name" value="NAD(P)-binding Rossmann-like Domain"/>
    <property type="match status" value="1"/>
</dbReference>
<comment type="caution">
    <text evidence="8">The sequence shown here is derived from an EMBL/GenBank/DDBJ whole genome shotgun (WGS) entry which is preliminary data.</text>
</comment>
<dbReference type="InterPro" id="IPR020843">
    <property type="entry name" value="ER"/>
</dbReference>
<dbReference type="Proteomes" id="UP000746595">
    <property type="component" value="Unassembled WGS sequence"/>
</dbReference>
<evidence type="ECO:0000256" key="2">
    <source>
        <dbReference type="ARBA" id="ARBA00008072"/>
    </source>
</evidence>
<keyword evidence="3 6" id="KW-0479">Metal-binding</keyword>
<dbReference type="InterPro" id="IPR036291">
    <property type="entry name" value="NAD(P)-bd_dom_sf"/>
</dbReference>
<evidence type="ECO:0000256" key="5">
    <source>
        <dbReference type="ARBA" id="ARBA00023002"/>
    </source>
</evidence>
<evidence type="ECO:0000313" key="9">
    <source>
        <dbReference type="Proteomes" id="UP000746595"/>
    </source>
</evidence>
<name>A0ABX1G637_9MICC</name>
<dbReference type="PANTHER" id="PTHR43350:SF2">
    <property type="entry name" value="GROES-LIKE ZINC-BINDING ALCOHOL DEHYDROGENASE FAMILY PROTEIN"/>
    <property type="match status" value="1"/>
</dbReference>
<evidence type="ECO:0000259" key="7">
    <source>
        <dbReference type="SMART" id="SM00829"/>
    </source>
</evidence>
<dbReference type="SUPFAM" id="SSF50129">
    <property type="entry name" value="GroES-like"/>
    <property type="match status" value="1"/>
</dbReference>
<gene>
    <name evidence="8" type="ORF">HED64_09960</name>
</gene>
<dbReference type="InterPro" id="IPR002328">
    <property type="entry name" value="ADH_Zn_CS"/>
</dbReference>
<keyword evidence="4 6" id="KW-0862">Zinc</keyword>
<dbReference type="InterPro" id="IPR011032">
    <property type="entry name" value="GroES-like_sf"/>
</dbReference>
<dbReference type="Pfam" id="PF00107">
    <property type="entry name" value="ADH_zinc_N"/>
    <property type="match status" value="1"/>
</dbReference>
<proteinExistence type="inferred from homology"/>
<comment type="cofactor">
    <cofactor evidence="1 6">
        <name>Zn(2+)</name>
        <dbReference type="ChEBI" id="CHEBI:29105"/>
    </cofactor>
</comment>
<dbReference type="InterPro" id="IPR013154">
    <property type="entry name" value="ADH-like_N"/>
</dbReference>
<comment type="similarity">
    <text evidence="2 6">Belongs to the zinc-containing alcohol dehydrogenase family.</text>
</comment>
<dbReference type="Gene3D" id="3.90.180.10">
    <property type="entry name" value="Medium-chain alcohol dehydrogenases, catalytic domain"/>
    <property type="match status" value="1"/>
</dbReference>
<keyword evidence="9" id="KW-1185">Reference proteome</keyword>
<dbReference type="PROSITE" id="PS00059">
    <property type="entry name" value="ADH_ZINC"/>
    <property type="match status" value="1"/>
</dbReference>
<keyword evidence="5" id="KW-0560">Oxidoreductase</keyword>